<organism evidence="3 4">
    <name type="scientific">Thiobacillus denitrificans (strain ATCC 25259 / T1)</name>
    <dbReference type="NCBI Taxonomy" id="292415"/>
    <lineage>
        <taxon>Bacteria</taxon>
        <taxon>Pseudomonadati</taxon>
        <taxon>Pseudomonadota</taxon>
        <taxon>Betaproteobacteria</taxon>
        <taxon>Nitrosomonadales</taxon>
        <taxon>Thiobacillaceae</taxon>
        <taxon>Thiobacillus</taxon>
    </lineage>
</organism>
<dbReference type="KEGG" id="tbd:Tbd_2627"/>
<name>Q3SFM6_THIDA</name>
<dbReference type="InterPro" id="IPR051518">
    <property type="entry name" value="Sucrose_Phosphatase"/>
</dbReference>
<dbReference type="InterPro" id="IPR036412">
    <property type="entry name" value="HAD-like_sf"/>
</dbReference>
<gene>
    <name evidence="3" type="ordered locus">Tbd_2627</name>
</gene>
<dbReference type="PANTHER" id="PTHR46521">
    <property type="entry name" value="SUCROSE-PHOSPHATASE 2-RELATED"/>
    <property type="match status" value="1"/>
</dbReference>
<dbReference type="EMBL" id="CP000116">
    <property type="protein sequence ID" value="AAZ98580.1"/>
    <property type="molecule type" value="Genomic_DNA"/>
</dbReference>
<dbReference type="OrthoDB" id="7847955at2"/>
<dbReference type="Pfam" id="PF05116">
    <property type="entry name" value="S6PP"/>
    <property type="match status" value="1"/>
</dbReference>
<dbReference type="InterPro" id="IPR023214">
    <property type="entry name" value="HAD_sf"/>
</dbReference>
<dbReference type="SFLD" id="SFLDG01141">
    <property type="entry name" value="C2.B.1:_Sucrose_Phosphatase_Li"/>
    <property type="match status" value="1"/>
</dbReference>
<dbReference type="AlphaFoldDB" id="Q3SFM6"/>
<protein>
    <submittedName>
        <fullName evidence="3">Alpha,alpha-trehalose-phosphate synthase</fullName>
    </submittedName>
</protein>
<dbReference type="Gene3D" id="3.40.50.1000">
    <property type="entry name" value="HAD superfamily/HAD-like"/>
    <property type="match status" value="1"/>
</dbReference>
<dbReference type="InterPro" id="IPR006380">
    <property type="entry name" value="SPP-like_dom"/>
</dbReference>
<keyword evidence="1" id="KW-0378">Hydrolase</keyword>
<dbReference type="RefSeq" id="WP_011313139.1">
    <property type="nucleotide sequence ID" value="NC_007404.1"/>
</dbReference>
<evidence type="ECO:0000259" key="2">
    <source>
        <dbReference type="Pfam" id="PF05116"/>
    </source>
</evidence>
<evidence type="ECO:0000256" key="1">
    <source>
        <dbReference type="ARBA" id="ARBA00022801"/>
    </source>
</evidence>
<dbReference type="Proteomes" id="UP000008291">
    <property type="component" value="Chromosome"/>
</dbReference>
<dbReference type="Gene3D" id="3.90.1070.10">
    <property type="match status" value="1"/>
</dbReference>
<dbReference type="SFLD" id="SFLDG01140">
    <property type="entry name" value="C2.B:_Phosphomannomutase_and_P"/>
    <property type="match status" value="1"/>
</dbReference>
<feature type="domain" description="Sucrose phosphatase-like" evidence="2">
    <location>
        <begin position="25"/>
        <end position="259"/>
    </location>
</feature>
<dbReference type="HOGENOM" id="CLU_030534_0_1_4"/>
<sequence length="278" mass="29668">MTDTTEGFISDPGVSATPCPAAPRRTILATDLDGTFLGGSRAERASLYEWIARHRSEITLIFVSGRGLDFMRGLAQELPVQPDHLVGDVGTSVACGPGYAPLPHLERWLDAGWPADAAARIQQVMQRHPGLSAQPVVGGRRCSYYFKDPAHALAARAEIQALGFDALISDNLYFDVLPRGVQKGPTLLRTLAALGLPAERTLVAGDTLNDLSMFHTGLAGVAVGNREAALDAAIAQHTNVYRSPHPGAAGVLDALQRFHRTEDSHGCIPGHRLSQATL</sequence>
<reference evidence="3 4" key="1">
    <citation type="journal article" date="2006" name="J. Bacteriol.">
        <title>The genome sequence of the obligately chemolithoautotrophic, facultatively anaerobic bacterium Thiobacillus denitrificans.</title>
        <authorList>
            <person name="Beller H.R."/>
            <person name="Chain P.S."/>
            <person name="Letain T.E."/>
            <person name="Chakicherla A."/>
            <person name="Larimer F.W."/>
            <person name="Richardson P.M."/>
            <person name="Coleman M.A."/>
            <person name="Wood A.P."/>
            <person name="Kelly D.P."/>
        </authorList>
    </citation>
    <scope>NUCLEOTIDE SEQUENCE [LARGE SCALE GENOMIC DNA]</scope>
    <source>
        <strain evidence="3 4">ATCC 25259</strain>
    </source>
</reference>
<dbReference type="STRING" id="292415.Tbd_2627"/>
<proteinExistence type="predicted"/>
<dbReference type="PANTHER" id="PTHR46521:SF4">
    <property type="entry name" value="SUCROSE-PHOSPHATASE 2-RELATED"/>
    <property type="match status" value="1"/>
</dbReference>
<evidence type="ECO:0000313" key="4">
    <source>
        <dbReference type="Proteomes" id="UP000008291"/>
    </source>
</evidence>
<dbReference type="SFLD" id="SFLDS00003">
    <property type="entry name" value="Haloacid_Dehalogenase"/>
    <property type="match status" value="1"/>
</dbReference>
<dbReference type="GO" id="GO:0016787">
    <property type="term" value="F:hydrolase activity"/>
    <property type="evidence" value="ECO:0007669"/>
    <property type="project" value="UniProtKB-KW"/>
</dbReference>
<dbReference type="eggNOG" id="COG0561">
    <property type="taxonomic scope" value="Bacteria"/>
</dbReference>
<evidence type="ECO:0000313" key="3">
    <source>
        <dbReference type="EMBL" id="AAZ98580.1"/>
    </source>
</evidence>
<dbReference type="SUPFAM" id="SSF56784">
    <property type="entry name" value="HAD-like"/>
    <property type="match status" value="1"/>
</dbReference>
<accession>Q3SFM6</accession>
<keyword evidence="4" id="KW-1185">Reference proteome</keyword>